<name>A0ABV7V211_9SPHN</name>
<gene>
    <name evidence="2" type="ORF">ACFOOT_05475</name>
</gene>
<evidence type="ECO:0000313" key="2">
    <source>
        <dbReference type="EMBL" id="MFC3670866.1"/>
    </source>
</evidence>
<dbReference type="Proteomes" id="UP001595683">
    <property type="component" value="Unassembled WGS sequence"/>
</dbReference>
<evidence type="ECO:0000256" key="1">
    <source>
        <dbReference type="SAM" id="SignalP"/>
    </source>
</evidence>
<organism evidence="2 3">
    <name type="scientific">Novosphingobium pokkalii</name>
    <dbReference type="NCBI Taxonomy" id="1770194"/>
    <lineage>
        <taxon>Bacteria</taxon>
        <taxon>Pseudomonadati</taxon>
        <taxon>Pseudomonadota</taxon>
        <taxon>Alphaproteobacteria</taxon>
        <taxon>Sphingomonadales</taxon>
        <taxon>Sphingomonadaceae</taxon>
        <taxon>Novosphingobium</taxon>
    </lineage>
</organism>
<sequence length="99" mass="10690">MTRKAVFLAIPLALMVCAARNPPPRDPTRPNATVQAQRTQQHAQALTTARARLAKERARCKRGNRRACARATAAKAVLDDLNGQAIAPEAMPAAPHAMR</sequence>
<comment type="caution">
    <text evidence="2">The sequence shown here is derived from an EMBL/GenBank/DDBJ whole genome shotgun (WGS) entry which is preliminary data.</text>
</comment>
<feature type="signal peptide" evidence="1">
    <location>
        <begin position="1"/>
        <end position="18"/>
    </location>
</feature>
<dbReference type="EMBL" id="JBHRYE010000010">
    <property type="protein sequence ID" value="MFC3670866.1"/>
    <property type="molecule type" value="Genomic_DNA"/>
</dbReference>
<keyword evidence="1" id="KW-0732">Signal</keyword>
<keyword evidence="3" id="KW-1185">Reference proteome</keyword>
<proteinExistence type="predicted"/>
<dbReference type="RefSeq" id="WP_191322874.1">
    <property type="nucleotide sequence ID" value="NZ_BMZP01000002.1"/>
</dbReference>
<feature type="chain" id="PRO_5045888033" evidence="1">
    <location>
        <begin position="19"/>
        <end position="99"/>
    </location>
</feature>
<protein>
    <submittedName>
        <fullName evidence="2">Uncharacterized protein</fullName>
    </submittedName>
</protein>
<reference evidence="3" key="1">
    <citation type="journal article" date="2019" name="Int. J. Syst. Evol. Microbiol.">
        <title>The Global Catalogue of Microorganisms (GCM) 10K type strain sequencing project: providing services to taxonomists for standard genome sequencing and annotation.</title>
        <authorList>
            <consortium name="The Broad Institute Genomics Platform"/>
            <consortium name="The Broad Institute Genome Sequencing Center for Infectious Disease"/>
            <person name="Wu L."/>
            <person name="Ma J."/>
        </authorList>
    </citation>
    <scope>NUCLEOTIDE SEQUENCE [LARGE SCALE GENOMIC DNA]</scope>
    <source>
        <strain evidence="3">KCTC 42224</strain>
    </source>
</reference>
<evidence type="ECO:0000313" key="3">
    <source>
        <dbReference type="Proteomes" id="UP001595683"/>
    </source>
</evidence>
<accession>A0ABV7V211</accession>